<dbReference type="InterPro" id="IPR036390">
    <property type="entry name" value="WH_DNA-bd_sf"/>
</dbReference>
<reference evidence="10" key="2">
    <citation type="submission" date="2025-08" db="UniProtKB">
        <authorList>
            <consortium name="RefSeq"/>
        </authorList>
    </citation>
    <scope>IDENTIFICATION</scope>
    <source>
        <tissue evidence="10">Leaf</tissue>
    </source>
</reference>
<dbReference type="GO" id="GO:0043531">
    <property type="term" value="F:ADP binding"/>
    <property type="evidence" value="ECO:0007669"/>
    <property type="project" value="InterPro"/>
</dbReference>
<evidence type="ECO:0000256" key="1">
    <source>
        <dbReference type="ARBA" id="ARBA00011982"/>
    </source>
</evidence>
<dbReference type="InterPro" id="IPR027417">
    <property type="entry name" value="P-loop_NTPase"/>
</dbReference>
<dbReference type="InterPro" id="IPR044974">
    <property type="entry name" value="Disease_R_plants"/>
</dbReference>
<dbReference type="Pfam" id="PF00931">
    <property type="entry name" value="NB-ARC"/>
    <property type="match status" value="1"/>
</dbReference>
<dbReference type="InterPro" id="IPR002182">
    <property type="entry name" value="NB-ARC"/>
</dbReference>
<evidence type="ECO:0000313" key="9">
    <source>
        <dbReference type="Proteomes" id="UP000504610"/>
    </source>
</evidence>
<dbReference type="SUPFAM" id="SSF52540">
    <property type="entry name" value="P-loop containing nucleoside triphosphate hydrolases"/>
    <property type="match status" value="1"/>
</dbReference>
<dbReference type="KEGG" id="rsz:108845719"/>
<keyword evidence="4" id="KW-0378">Hydrolase</keyword>
<dbReference type="PANTHER" id="PTHR11017:SF227">
    <property type="entry name" value="DISEASE RESISTANCE PROTEIN RPS6"/>
    <property type="match status" value="1"/>
</dbReference>
<keyword evidence="9" id="KW-1185">Reference proteome</keyword>
<comment type="catalytic activity">
    <reaction evidence="7">
        <text>NAD(+) + H2O = ADP-D-ribose + nicotinamide + H(+)</text>
        <dbReference type="Rhea" id="RHEA:16301"/>
        <dbReference type="ChEBI" id="CHEBI:15377"/>
        <dbReference type="ChEBI" id="CHEBI:15378"/>
        <dbReference type="ChEBI" id="CHEBI:17154"/>
        <dbReference type="ChEBI" id="CHEBI:57540"/>
        <dbReference type="ChEBI" id="CHEBI:57967"/>
        <dbReference type="EC" id="3.2.2.6"/>
    </reaction>
    <physiologicalReaction direction="left-to-right" evidence="7">
        <dbReference type="Rhea" id="RHEA:16302"/>
    </physiologicalReaction>
</comment>
<keyword evidence="2" id="KW-0433">Leucine-rich repeat</keyword>
<gene>
    <name evidence="10" type="primary">LOC108845719</name>
</gene>
<evidence type="ECO:0000256" key="3">
    <source>
        <dbReference type="ARBA" id="ARBA00022737"/>
    </source>
</evidence>
<dbReference type="GO" id="GO:0007165">
    <property type="term" value="P:signal transduction"/>
    <property type="evidence" value="ECO:0007669"/>
    <property type="project" value="InterPro"/>
</dbReference>
<sequence>MASSSSPSSCNWSYDVFPSFSGEDVRKTFLSHFLKELDGKLIIAFKDNEIERSLSIGPELIQAIRDSRIAVVVFSKNYASSTWCLNELLEIVKCKKDLGQLVIPIFYRLDPTHVRKQTGDFGDIFNKTCEYKTEDEKTRWRGALTDVANILGYHIVTGANEASMIEKIANDVLGKLQLSPSDNDFDEFVGIEDHIKKMSSLLSLESEEVRMVGIWGTSGIGKTIIARALFSRLSRQFQSKIFIDRVFISRSNKEGADLVDYNMKLHLQRHFLAELLGKKDIKIDNIGAIEKMLKHRKSLIIIDDLDDQDVLDAIAGRSQWFGNGSRIIVVTKNKHLLRAHGIDNIYEVCLPSYELALEMFCRSAFRKNSPPHGFLELASEVVSRAGNLPLGLSVLGSSLRGREKEDWDDMMPRLRNGLDGKIEKTLRVSYDRLDNRKDEAIFRHIACMFNGEKVDDIKLLLADSNDVKFGLKNLVDKSLIQERYHTVEMHSLLQELGKEIVRTQSVEPGEREFLVDSKDICEVLGDNTGTKKVLGIALNIDESEELDIHESAFKKMRNLLFLKITNKEWYMRREWHLPEGLDYFPPKLRLLCWDNYSGRCLPTKFVPKNLVKIQMQGSKLEKLWDGAHSLTALKNMDLRGSKDLKEIPDLSKATSLETLNLSHCSSLVELPAFIQYLNKLSELDMSFCSSLETIPTGINLKSLHNVNLDGCILLKSFPDISTNISELHLNQTGIEEVPSWIENFSRLGWLYMYGCNSLQRVSLNMTKLKHLHKAEFSDCAALTDGSWNDSSSEVAAMSTDDIQPKFLEDEPSCPPEGYFSMLNLSFINCDNFDPEAMIKQQSALMEMIILGEEVPSYFTHRTTGTSLTNIPLPRISPSQPLFSFRCCAVVDAAGPLSFEIETCFRFVDILGNHVESVDLVRDFSTTKMGSYLVIFDSYFPLMLEEIAALADQLKGGSMDIQFRLVKEDSQLQLKGFGIQFPDRDHSIPG</sequence>
<dbReference type="SUPFAM" id="SSF46785">
    <property type="entry name" value="Winged helix' DNA-binding domain"/>
    <property type="match status" value="1"/>
</dbReference>
<dbReference type="InterPro" id="IPR035897">
    <property type="entry name" value="Toll_tir_struct_dom_sf"/>
</dbReference>
<dbReference type="Gene3D" id="3.40.50.10140">
    <property type="entry name" value="Toll/interleukin-1 receptor homology (TIR) domain"/>
    <property type="match status" value="1"/>
</dbReference>
<proteinExistence type="predicted"/>
<protein>
    <recommendedName>
        <fullName evidence="1">ADP-ribosyl cyclase/cyclic ADP-ribose hydrolase</fullName>
        <ecNumber evidence="1">3.2.2.6</ecNumber>
    </recommendedName>
</protein>
<organism evidence="9 10">
    <name type="scientific">Raphanus sativus</name>
    <name type="common">Radish</name>
    <name type="synonym">Raphanus raphanistrum var. sativus</name>
    <dbReference type="NCBI Taxonomy" id="3726"/>
    <lineage>
        <taxon>Eukaryota</taxon>
        <taxon>Viridiplantae</taxon>
        <taxon>Streptophyta</taxon>
        <taxon>Embryophyta</taxon>
        <taxon>Tracheophyta</taxon>
        <taxon>Spermatophyta</taxon>
        <taxon>Magnoliopsida</taxon>
        <taxon>eudicotyledons</taxon>
        <taxon>Gunneridae</taxon>
        <taxon>Pentapetalae</taxon>
        <taxon>rosids</taxon>
        <taxon>malvids</taxon>
        <taxon>Brassicales</taxon>
        <taxon>Brassicaceae</taxon>
        <taxon>Brassiceae</taxon>
        <taxon>Raphanus</taxon>
    </lineage>
</organism>
<dbReference type="FunFam" id="3.80.10.10:FF:000386">
    <property type="entry name" value="Disease resistance protein RPS4"/>
    <property type="match status" value="1"/>
</dbReference>
<dbReference type="Gene3D" id="3.80.10.10">
    <property type="entry name" value="Ribonuclease Inhibitor"/>
    <property type="match status" value="1"/>
</dbReference>
<dbReference type="InterPro" id="IPR011713">
    <property type="entry name" value="Leu-rich_rpt_3"/>
</dbReference>
<dbReference type="Gene3D" id="1.10.8.430">
    <property type="entry name" value="Helical domain of apoptotic protease-activating factors"/>
    <property type="match status" value="1"/>
</dbReference>
<dbReference type="AlphaFoldDB" id="A0A9W3BQY5"/>
<dbReference type="Gene3D" id="3.40.50.300">
    <property type="entry name" value="P-loop containing nucleotide triphosphate hydrolases"/>
    <property type="match status" value="1"/>
</dbReference>
<dbReference type="InterPro" id="IPR032675">
    <property type="entry name" value="LRR_dom_sf"/>
</dbReference>
<dbReference type="FunFam" id="1.10.8.430:FF:000002">
    <property type="entry name" value="Disease resistance protein (TIR-NBS-LRR class)"/>
    <property type="match status" value="1"/>
</dbReference>
<keyword evidence="3" id="KW-0677">Repeat</keyword>
<dbReference type="GO" id="GO:0061809">
    <property type="term" value="F:NAD+ nucleosidase activity, cyclic ADP-ribose generating"/>
    <property type="evidence" value="ECO:0007669"/>
    <property type="project" value="UniProtKB-EC"/>
</dbReference>
<name>A0A9W3BQY5_RAPSA</name>
<dbReference type="OrthoDB" id="1357022at2759"/>
<dbReference type="PRINTS" id="PR00364">
    <property type="entry name" value="DISEASERSIST"/>
</dbReference>
<dbReference type="GO" id="GO:0006952">
    <property type="term" value="P:defense response"/>
    <property type="evidence" value="ECO:0007669"/>
    <property type="project" value="UniProtKB-KW"/>
</dbReference>
<dbReference type="GeneID" id="108845719"/>
<keyword evidence="5" id="KW-0611">Plant defense</keyword>
<evidence type="ECO:0000313" key="10">
    <source>
        <dbReference type="RefSeq" id="XP_056841643.1"/>
    </source>
</evidence>
<dbReference type="Proteomes" id="UP000504610">
    <property type="component" value="Chromosome 1"/>
</dbReference>
<dbReference type="InterPro" id="IPR000157">
    <property type="entry name" value="TIR_dom"/>
</dbReference>
<dbReference type="EC" id="3.2.2.6" evidence="1"/>
<dbReference type="InterPro" id="IPR058192">
    <property type="entry name" value="WHD_ROQ1-like"/>
</dbReference>
<dbReference type="Pfam" id="PF23282">
    <property type="entry name" value="WHD_ROQ1"/>
    <property type="match status" value="1"/>
</dbReference>
<reference evidence="9" key="1">
    <citation type="journal article" date="2019" name="Database">
        <title>The radish genome database (RadishGD): an integrated information resource for radish genomics.</title>
        <authorList>
            <person name="Yu H.J."/>
            <person name="Baek S."/>
            <person name="Lee Y.J."/>
            <person name="Cho A."/>
            <person name="Mun J.H."/>
        </authorList>
    </citation>
    <scope>NUCLEOTIDE SEQUENCE [LARGE SCALE GENOMIC DNA]</scope>
    <source>
        <strain evidence="9">cv. WK10039</strain>
    </source>
</reference>
<accession>A0A9W3BQY5</accession>
<dbReference type="Pfam" id="PF07725">
    <property type="entry name" value="LRR_3"/>
    <property type="match status" value="1"/>
</dbReference>
<evidence type="ECO:0000256" key="6">
    <source>
        <dbReference type="ARBA" id="ARBA00023027"/>
    </source>
</evidence>
<evidence type="ECO:0000256" key="7">
    <source>
        <dbReference type="ARBA" id="ARBA00047304"/>
    </source>
</evidence>
<keyword evidence="6" id="KW-0520">NAD</keyword>
<evidence type="ECO:0000256" key="4">
    <source>
        <dbReference type="ARBA" id="ARBA00022801"/>
    </source>
</evidence>
<dbReference type="FunFam" id="3.40.50.300:FF:001002">
    <property type="entry name" value="Disease resistance protein (TIR-NBS-LRR class)"/>
    <property type="match status" value="1"/>
</dbReference>
<evidence type="ECO:0000256" key="5">
    <source>
        <dbReference type="ARBA" id="ARBA00022821"/>
    </source>
</evidence>
<dbReference type="InterPro" id="IPR042197">
    <property type="entry name" value="Apaf_helical"/>
</dbReference>
<dbReference type="Pfam" id="PF01582">
    <property type="entry name" value="TIR"/>
    <property type="match status" value="1"/>
</dbReference>
<evidence type="ECO:0000259" key="8">
    <source>
        <dbReference type="PROSITE" id="PS50104"/>
    </source>
</evidence>
<dbReference type="RefSeq" id="XP_056841643.1">
    <property type="nucleotide sequence ID" value="XM_056985663.1"/>
</dbReference>
<dbReference type="SMART" id="SM00255">
    <property type="entry name" value="TIR"/>
    <property type="match status" value="1"/>
</dbReference>
<dbReference type="SUPFAM" id="SSF52058">
    <property type="entry name" value="L domain-like"/>
    <property type="match status" value="1"/>
</dbReference>
<evidence type="ECO:0000256" key="2">
    <source>
        <dbReference type="ARBA" id="ARBA00022614"/>
    </source>
</evidence>
<dbReference type="FunFam" id="3.40.50.10140:FF:000007">
    <property type="entry name" value="Disease resistance protein (TIR-NBS-LRR class)"/>
    <property type="match status" value="1"/>
</dbReference>
<dbReference type="PANTHER" id="PTHR11017">
    <property type="entry name" value="LEUCINE-RICH REPEAT-CONTAINING PROTEIN"/>
    <property type="match status" value="1"/>
</dbReference>
<feature type="domain" description="TIR" evidence="8">
    <location>
        <begin position="12"/>
        <end position="176"/>
    </location>
</feature>
<dbReference type="SUPFAM" id="SSF52200">
    <property type="entry name" value="Toll/Interleukin receptor TIR domain"/>
    <property type="match status" value="1"/>
</dbReference>
<dbReference type="PROSITE" id="PS50104">
    <property type="entry name" value="TIR"/>
    <property type="match status" value="1"/>
</dbReference>